<evidence type="ECO:0000256" key="1">
    <source>
        <dbReference type="SAM" id="MobiDB-lite"/>
    </source>
</evidence>
<organism evidence="2 3">
    <name type="scientific">Cellulomonas aerilata</name>
    <dbReference type="NCBI Taxonomy" id="515326"/>
    <lineage>
        <taxon>Bacteria</taxon>
        <taxon>Bacillati</taxon>
        <taxon>Actinomycetota</taxon>
        <taxon>Actinomycetes</taxon>
        <taxon>Micrococcales</taxon>
        <taxon>Cellulomonadaceae</taxon>
        <taxon>Cellulomonas</taxon>
    </lineage>
</organism>
<feature type="region of interest" description="Disordered" evidence="1">
    <location>
        <begin position="22"/>
        <end position="60"/>
    </location>
</feature>
<evidence type="ECO:0000313" key="3">
    <source>
        <dbReference type="Proteomes" id="UP000321181"/>
    </source>
</evidence>
<evidence type="ECO:0000313" key="2">
    <source>
        <dbReference type="EMBL" id="GEO32947.1"/>
    </source>
</evidence>
<comment type="caution">
    <text evidence="2">The sequence shown here is derived from an EMBL/GenBank/DDBJ whole genome shotgun (WGS) entry which is preliminary data.</text>
</comment>
<protein>
    <submittedName>
        <fullName evidence="2">Uncharacterized protein</fullName>
    </submittedName>
</protein>
<proteinExistence type="predicted"/>
<gene>
    <name evidence="2" type="ORF">CAE01nite_06720</name>
</gene>
<keyword evidence="3" id="KW-1185">Reference proteome</keyword>
<accession>A0A512D976</accession>
<dbReference type="AlphaFoldDB" id="A0A512D976"/>
<reference evidence="2 3" key="1">
    <citation type="submission" date="2019-07" db="EMBL/GenBank/DDBJ databases">
        <title>Whole genome shotgun sequence of Cellulomonas aerilata NBRC 106308.</title>
        <authorList>
            <person name="Hosoyama A."/>
            <person name="Uohara A."/>
            <person name="Ohji S."/>
            <person name="Ichikawa N."/>
        </authorList>
    </citation>
    <scope>NUCLEOTIDE SEQUENCE [LARGE SCALE GENOMIC DNA]</scope>
    <source>
        <strain evidence="2 3">NBRC 106308</strain>
    </source>
</reference>
<name>A0A512D976_9CELL</name>
<dbReference type="Proteomes" id="UP000321181">
    <property type="component" value="Unassembled WGS sequence"/>
</dbReference>
<dbReference type="EMBL" id="BJYY01000002">
    <property type="protein sequence ID" value="GEO32947.1"/>
    <property type="molecule type" value="Genomic_DNA"/>
</dbReference>
<sequence>MPAGTREAELVTSGPVVVRVAGQVRRSLRRSSPTPACGPNPRADPAAPAENGSAGAPPCA</sequence>